<sequence>MSRMITSDVVSQRSTYPPCSGLSSLPTELLHLIFEPLCPKLKRHNRLDYFDDSYG</sequence>
<organism evidence="2 3">
    <name type="scientific">Hypsizygus marmoreus</name>
    <name type="common">White beech mushroom</name>
    <name type="synonym">Agaricus marmoreus</name>
    <dbReference type="NCBI Taxonomy" id="39966"/>
    <lineage>
        <taxon>Eukaryota</taxon>
        <taxon>Fungi</taxon>
        <taxon>Dikarya</taxon>
        <taxon>Basidiomycota</taxon>
        <taxon>Agaricomycotina</taxon>
        <taxon>Agaricomycetes</taxon>
        <taxon>Agaricomycetidae</taxon>
        <taxon>Agaricales</taxon>
        <taxon>Tricholomatineae</taxon>
        <taxon>Lyophyllaceae</taxon>
        <taxon>Hypsizygus</taxon>
    </lineage>
</organism>
<accession>A0A369JFZ6</accession>
<comment type="caution">
    <text evidence="2">The sequence shown here is derived from an EMBL/GenBank/DDBJ whole genome shotgun (WGS) entry which is preliminary data.</text>
</comment>
<proteinExistence type="predicted"/>
<reference evidence="2" key="1">
    <citation type="submission" date="2018-04" db="EMBL/GenBank/DDBJ databases">
        <title>Whole genome sequencing of Hypsizygus marmoreus.</title>
        <authorList>
            <person name="Choi I.-G."/>
            <person name="Min B."/>
            <person name="Kim J.-G."/>
            <person name="Kim S."/>
            <person name="Oh Y.-L."/>
            <person name="Kong W.-S."/>
            <person name="Park H."/>
            <person name="Jeong J."/>
            <person name="Song E.-S."/>
        </authorList>
    </citation>
    <scope>NUCLEOTIDE SEQUENCE [LARGE SCALE GENOMIC DNA]</scope>
    <source>
        <strain evidence="2">51987-8</strain>
    </source>
</reference>
<keyword evidence="3" id="KW-1185">Reference proteome</keyword>
<name>A0A369JFZ6_HYPMA</name>
<evidence type="ECO:0000313" key="2">
    <source>
        <dbReference type="EMBL" id="RDB18344.1"/>
    </source>
</evidence>
<dbReference type="EMBL" id="LUEZ02000106">
    <property type="protein sequence ID" value="RDB18344.1"/>
    <property type="molecule type" value="Genomic_DNA"/>
</dbReference>
<evidence type="ECO:0008006" key="4">
    <source>
        <dbReference type="Google" id="ProtNLM"/>
    </source>
</evidence>
<dbReference type="Proteomes" id="UP000076154">
    <property type="component" value="Unassembled WGS sequence"/>
</dbReference>
<evidence type="ECO:0000313" key="3">
    <source>
        <dbReference type="Proteomes" id="UP000076154"/>
    </source>
</evidence>
<dbReference type="AlphaFoldDB" id="A0A369JFZ6"/>
<evidence type="ECO:0000256" key="1">
    <source>
        <dbReference type="SAM" id="MobiDB-lite"/>
    </source>
</evidence>
<gene>
    <name evidence="2" type="ORF">Hypma_000591</name>
</gene>
<dbReference type="InParanoid" id="A0A369JFZ6"/>
<feature type="region of interest" description="Disordered" evidence="1">
    <location>
        <begin position="1"/>
        <end position="20"/>
    </location>
</feature>
<protein>
    <recommendedName>
        <fullName evidence="4">F-box domain-containing protein</fullName>
    </recommendedName>
</protein>